<proteinExistence type="predicted"/>
<protein>
    <submittedName>
        <fullName evidence="2">Uncharacterized protein</fullName>
    </submittedName>
</protein>
<name>A0AAQ3XG65_PASNO</name>
<accession>A0AAQ3XG65</accession>
<evidence type="ECO:0000313" key="3">
    <source>
        <dbReference type="Proteomes" id="UP001341281"/>
    </source>
</evidence>
<gene>
    <name evidence="2" type="ORF">U9M48_043164</name>
</gene>
<feature type="region of interest" description="Disordered" evidence="1">
    <location>
        <begin position="34"/>
        <end position="53"/>
    </location>
</feature>
<sequence>MAKPTPAAWPPAYGRRAALRIDPSVPRRHLDTYEIKEQLSGPTSSNGGPKEQLSLKHDLEGHQSCLEGGVVQGIKGLPGAKPHNLAK</sequence>
<evidence type="ECO:0000313" key="2">
    <source>
        <dbReference type="EMBL" id="WVZ97648.1"/>
    </source>
</evidence>
<organism evidence="2 3">
    <name type="scientific">Paspalum notatum var. saurae</name>
    <dbReference type="NCBI Taxonomy" id="547442"/>
    <lineage>
        <taxon>Eukaryota</taxon>
        <taxon>Viridiplantae</taxon>
        <taxon>Streptophyta</taxon>
        <taxon>Embryophyta</taxon>
        <taxon>Tracheophyta</taxon>
        <taxon>Spermatophyta</taxon>
        <taxon>Magnoliopsida</taxon>
        <taxon>Liliopsida</taxon>
        <taxon>Poales</taxon>
        <taxon>Poaceae</taxon>
        <taxon>PACMAD clade</taxon>
        <taxon>Panicoideae</taxon>
        <taxon>Andropogonodae</taxon>
        <taxon>Paspaleae</taxon>
        <taxon>Paspalinae</taxon>
        <taxon>Paspalum</taxon>
    </lineage>
</organism>
<keyword evidence="3" id="KW-1185">Reference proteome</keyword>
<reference evidence="2 3" key="1">
    <citation type="submission" date="2024-02" db="EMBL/GenBank/DDBJ databases">
        <title>High-quality chromosome-scale genome assembly of Pensacola bahiagrass (Paspalum notatum Flugge var. saurae).</title>
        <authorList>
            <person name="Vega J.M."/>
            <person name="Podio M."/>
            <person name="Orjuela J."/>
            <person name="Siena L.A."/>
            <person name="Pessino S.C."/>
            <person name="Combes M.C."/>
            <person name="Mariac C."/>
            <person name="Albertini E."/>
            <person name="Pupilli F."/>
            <person name="Ortiz J.P.A."/>
            <person name="Leblanc O."/>
        </authorList>
    </citation>
    <scope>NUCLEOTIDE SEQUENCE [LARGE SCALE GENOMIC DNA]</scope>
    <source>
        <strain evidence="2">R1</strain>
        <tissue evidence="2">Leaf</tissue>
    </source>
</reference>
<dbReference type="EMBL" id="CP144754">
    <property type="protein sequence ID" value="WVZ97648.1"/>
    <property type="molecule type" value="Genomic_DNA"/>
</dbReference>
<dbReference type="AlphaFoldDB" id="A0AAQ3XG65"/>
<evidence type="ECO:0000256" key="1">
    <source>
        <dbReference type="SAM" id="MobiDB-lite"/>
    </source>
</evidence>
<dbReference type="Proteomes" id="UP001341281">
    <property type="component" value="Chromosome 10"/>
</dbReference>